<dbReference type="GO" id="GO:0046558">
    <property type="term" value="F:arabinan endo-1,5-alpha-L-arabinosidase activity"/>
    <property type="evidence" value="ECO:0007669"/>
    <property type="project" value="UniProtKB-EC"/>
</dbReference>
<comment type="catalytic activity">
    <reaction evidence="1 7">
        <text>Endohydrolysis of (1-&gt;5)-alpha-arabinofuranosidic linkages in (1-&gt;5)-arabinans.</text>
        <dbReference type="EC" id="3.2.1.99"/>
    </reaction>
</comment>
<proteinExistence type="inferred from homology"/>
<organism evidence="10 11">
    <name type="scientific">Alternaria alternata</name>
    <name type="common">Alternaria rot fungus</name>
    <name type="synonym">Torula alternata</name>
    <dbReference type="NCBI Taxonomy" id="5599"/>
    <lineage>
        <taxon>Eukaryota</taxon>
        <taxon>Fungi</taxon>
        <taxon>Dikarya</taxon>
        <taxon>Ascomycota</taxon>
        <taxon>Pezizomycotina</taxon>
        <taxon>Dothideomycetes</taxon>
        <taxon>Pleosporomycetidae</taxon>
        <taxon>Pleosporales</taxon>
        <taxon>Pleosporineae</taxon>
        <taxon>Pleosporaceae</taxon>
        <taxon>Alternaria</taxon>
        <taxon>Alternaria sect. Alternaria</taxon>
        <taxon>Alternaria alternata complex</taxon>
    </lineage>
</organism>
<dbReference type="InterPro" id="IPR006710">
    <property type="entry name" value="Glyco_hydro_43"/>
</dbReference>
<gene>
    <name evidence="10" type="ORF">AA0117_g10232</name>
</gene>
<accession>A0A4Q4N4S2</accession>
<dbReference type="SUPFAM" id="SSF75005">
    <property type="entry name" value="Arabinanase/levansucrase/invertase"/>
    <property type="match status" value="1"/>
</dbReference>
<evidence type="ECO:0000256" key="4">
    <source>
        <dbReference type="ARBA" id="ARBA00012586"/>
    </source>
</evidence>
<comment type="caution">
    <text evidence="10">The sequence shown here is derived from an EMBL/GenBank/DDBJ whole genome shotgun (WGS) entry which is preliminary data.</text>
</comment>
<evidence type="ECO:0000313" key="11">
    <source>
        <dbReference type="Proteomes" id="UP000291422"/>
    </source>
</evidence>
<dbReference type="EC" id="3.2.1.99" evidence="4 7"/>
<dbReference type="GO" id="GO:0031222">
    <property type="term" value="P:arabinan catabolic process"/>
    <property type="evidence" value="ECO:0007669"/>
    <property type="project" value="UniProtKB-UniPathway"/>
</dbReference>
<evidence type="ECO:0000256" key="1">
    <source>
        <dbReference type="ARBA" id="ARBA00000375"/>
    </source>
</evidence>
<dbReference type="PANTHER" id="PTHR43301">
    <property type="entry name" value="ARABINAN ENDO-1,5-ALPHA-L-ARABINOSIDASE"/>
    <property type="match status" value="1"/>
</dbReference>
<evidence type="ECO:0000256" key="2">
    <source>
        <dbReference type="ARBA" id="ARBA00004834"/>
    </source>
</evidence>
<sequence>MRSIGTTIRDSGPVRFTTALLTAILITSATFLPLLAHEAAANAIPAPRPLPHAGPGPQPNPDPQAGSPTVDGLYPDPEPCRGNCTWIHDPSILYEDGKYWRFSTSGNIAIATASSLEGPWRYEGALLHNGTSIMVHPEQDIWAPSVTKRGDTYYCHYSVSRIGLQNSSIGVATSLSLEPGSWQDHGDIGLPLSHKYNLIGPFVYQETPNDPIYFTFGSFRDDIFQVELFPHDDLIAFGRWVADNNRINNLVRNGTIGAGVSEGAIMHKEKDFYYMFYSVGQCCNKPSDKDGLAPEGQVYHVVVCRSEVPTGPFYDREGKSCLEENGGTTILASHGDIYAPGGQGVMAHPDNGRTVMYYHYVRQSVGYEADQFFFGYNYLNWEDGWPVVVVA</sequence>
<dbReference type="UniPathway" id="UPA00667"/>
<dbReference type="Gene3D" id="2.115.10.20">
    <property type="entry name" value="Glycosyl hydrolase domain, family 43"/>
    <property type="match status" value="1"/>
</dbReference>
<dbReference type="InterPro" id="IPR050727">
    <property type="entry name" value="GH43_arabinanases"/>
</dbReference>
<evidence type="ECO:0000256" key="5">
    <source>
        <dbReference type="ARBA" id="ARBA00022801"/>
    </source>
</evidence>
<keyword evidence="6 7" id="KW-0326">Glycosidase</keyword>
<dbReference type="PANTHER" id="PTHR43301:SF3">
    <property type="entry name" value="ARABINAN ENDO-1,5-ALPHA-L-ARABINOSIDASE A-RELATED"/>
    <property type="match status" value="1"/>
</dbReference>
<evidence type="ECO:0000256" key="3">
    <source>
        <dbReference type="ARBA" id="ARBA00009865"/>
    </source>
</evidence>
<feature type="region of interest" description="Disordered" evidence="9">
    <location>
        <begin position="46"/>
        <end position="74"/>
    </location>
</feature>
<feature type="active site" description="Proton acceptor" evidence="8">
    <location>
        <position position="89"/>
    </location>
</feature>
<evidence type="ECO:0000256" key="6">
    <source>
        <dbReference type="ARBA" id="ARBA00023295"/>
    </source>
</evidence>
<evidence type="ECO:0000256" key="8">
    <source>
        <dbReference type="PIRSR" id="PIRSR606710-1"/>
    </source>
</evidence>
<dbReference type="Proteomes" id="UP000291422">
    <property type="component" value="Unassembled WGS sequence"/>
</dbReference>
<dbReference type="AlphaFoldDB" id="A0A4Q4N4S2"/>
<dbReference type="Pfam" id="PF04616">
    <property type="entry name" value="Glyco_hydro_43"/>
    <property type="match status" value="1"/>
</dbReference>
<feature type="active site" description="Proton donor" evidence="8">
    <location>
        <position position="262"/>
    </location>
</feature>
<dbReference type="VEuPathDB" id="FungiDB:CC77DRAFT_1062510"/>
<evidence type="ECO:0000256" key="9">
    <source>
        <dbReference type="SAM" id="MobiDB-lite"/>
    </source>
</evidence>
<comment type="pathway">
    <text evidence="2 7">Glycan metabolism; L-arabinan degradation.</text>
</comment>
<dbReference type="InterPro" id="IPR016840">
    <property type="entry name" value="Glyco_hydro_43_endo_a_Ara-ase"/>
</dbReference>
<dbReference type="InterPro" id="IPR023296">
    <property type="entry name" value="Glyco_hydro_beta-prop_sf"/>
</dbReference>
<dbReference type="PIRSF" id="PIRSF026534">
    <property type="entry name" value="Endo_alpha-L-arabinosidase"/>
    <property type="match status" value="1"/>
</dbReference>
<protein>
    <recommendedName>
        <fullName evidence="4 7">Arabinan endo-1,5-alpha-L-arabinosidase</fullName>
        <ecNumber evidence="4 7">3.2.1.99</ecNumber>
    </recommendedName>
</protein>
<keyword evidence="5 7" id="KW-0378">Hydrolase</keyword>
<name>A0A4Q4N4S2_ALTAL</name>
<dbReference type="EMBL" id="PDXD01000038">
    <property type="protein sequence ID" value="RYN70672.1"/>
    <property type="molecule type" value="Genomic_DNA"/>
</dbReference>
<evidence type="ECO:0000256" key="7">
    <source>
        <dbReference type="PIRNR" id="PIRNR026534"/>
    </source>
</evidence>
<dbReference type="CDD" id="cd18831">
    <property type="entry name" value="GH43_AnAbnA-like"/>
    <property type="match status" value="1"/>
</dbReference>
<comment type="similarity">
    <text evidence="3 7">Belongs to the glycosyl hydrolase 43 family.</text>
</comment>
<reference evidence="11" key="1">
    <citation type="journal article" date="2019" name="bioRxiv">
        <title>Genomics, evolutionary history and diagnostics of the Alternaria alternata species group including apple and Asian pear pathotypes.</title>
        <authorList>
            <person name="Armitage A.D."/>
            <person name="Cockerton H.M."/>
            <person name="Sreenivasaprasad S."/>
            <person name="Woodhall J.W."/>
            <person name="Lane C.R."/>
            <person name="Harrison R.J."/>
            <person name="Clarkson J.P."/>
        </authorList>
    </citation>
    <scope>NUCLEOTIDE SEQUENCE [LARGE SCALE GENOMIC DNA]</scope>
    <source>
        <strain evidence="11">FERA 1177</strain>
    </source>
</reference>
<evidence type="ECO:0000313" key="10">
    <source>
        <dbReference type="EMBL" id="RYN70672.1"/>
    </source>
</evidence>
<feature type="compositionally biased region" description="Pro residues" evidence="9">
    <location>
        <begin position="46"/>
        <end position="62"/>
    </location>
</feature>